<organism evidence="1 2">
    <name type="scientific">Pseudarthrobacter humi</name>
    <dbReference type="NCBI Taxonomy" id="2952523"/>
    <lineage>
        <taxon>Bacteria</taxon>
        <taxon>Bacillati</taxon>
        <taxon>Actinomycetota</taxon>
        <taxon>Actinomycetes</taxon>
        <taxon>Micrococcales</taxon>
        <taxon>Micrococcaceae</taxon>
        <taxon>Pseudarthrobacter</taxon>
    </lineage>
</organism>
<dbReference type="RefSeq" id="WP_254752637.1">
    <property type="nucleotide sequence ID" value="NZ_JANCLV010000018.1"/>
</dbReference>
<protein>
    <recommendedName>
        <fullName evidence="3">ATP-binding protein</fullName>
    </recommendedName>
</protein>
<evidence type="ECO:0000313" key="1">
    <source>
        <dbReference type="EMBL" id="MCP9001716.1"/>
    </source>
</evidence>
<reference evidence="1 2" key="1">
    <citation type="submission" date="2022-06" db="EMBL/GenBank/DDBJ databases">
        <title>Pseudarthrobacter sp. strain RMG13 Genome sequencing and assembly.</title>
        <authorList>
            <person name="Kim I."/>
        </authorList>
    </citation>
    <scope>NUCLEOTIDE SEQUENCE [LARGE SCALE GENOMIC DNA]</scope>
    <source>
        <strain evidence="1 2">RMG13</strain>
    </source>
</reference>
<evidence type="ECO:0008006" key="3">
    <source>
        <dbReference type="Google" id="ProtNLM"/>
    </source>
</evidence>
<accession>A0ABT1LUN1</accession>
<gene>
    <name evidence="1" type="ORF">NFC73_18575</name>
</gene>
<sequence>MTNIGELGITLGDLDFGGIDAESDTGLERHFVTTPYVESALEGKRRHFLGRKGSGKSALFSQIPQLVADSNRPETLVLSLTPNQYAWGALRDYRDQGILEEQAHTDAWKFTLAVEIAGALLAADVTWTPGAANSLARVRKFLTDNYGSVNPGLLGTAKSIVKGLTTFNLSAFGFGVGATRKIDDNQPLTPAISSQLMSELATAIHEEGLIVAIDRLDDSWDGSPASASLMVGLLKASKDLNDEFPKSGDNRGLRILTFIRSDIYDSLKFDDKDKHRSLEEPIQWTPELLKEMVDRRLPHNLEAGDLFEEGDMRGRISPFNYLVKRTFLRPREVLQFLDECIRVAGTKAPEISKDNISTAEDRYSSWKVSDLKQEYSKAFPDFEPLIESLRQEVHRYESLDDLASLLERKVPDLVGKYGTRSLLEKLFEFSVIGVRLADAGSTRFKAEDSSLTLPSSGAAYVHQSLFRGLSIRETRRAAEAVN</sequence>
<dbReference type="NCBIfam" id="NF047389">
    <property type="entry name" value="ATPase_Sll1717"/>
    <property type="match status" value="1"/>
</dbReference>
<dbReference type="Proteomes" id="UP001524318">
    <property type="component" value="Unassembled WGS sequence"/>
</dbReference>
<proteinExistence type="predicted"/>
<dbReference type="EMBL" id="JANCLV010000018">
    <property type="protein sequence ID" value="MCP9001716.1"/>
    <property type="molecule type" value="Genomic_DNA"/>
</dbReference>
<evidence type="ECO:0000313" key="2">
    <source>
        <dbReference type="Proteomes" id="UP001524318"/>
    </source>
</evidence>
<keyword evidence="2" id="KW-1185">Reference proteome</keyword>
<name>A0ABT1LUN1_9MICC</name>
<comment type="caution">
    <text evidence="1">The sequence shown here is derived from an EMBL/GenBank/DDBJ whole genome shotgun (WGS) entry which is preliminary data.</text>
</comment>
<dbReference type="InterPro" id="IPR059206">
    <property type="entry name" value="Sll1717-like"/>
</dbReference>